<evidence type="ECO:0000313" key="3">
    <source>
        <dbReference type="Proteomes" id="UP000230750"/>
    </source>
</evidence>
<comment type="caution">
    <text evidence="2">The sequence shown here is derived from an EMBL/GenBank/DDBJ whole genome shotgun (WGS) entry which is preliminary data.</text>
</comment>
<dbReference type="AlphaFoldDB" id="A0A2G8K5G0"/>
<reference evidence="2 3" key="1">
    <citation type="journal article" date="2017" name="PLoS Biol.">
        <title>The sea cucumber genome provides insights into morphological evolution and visceral regeneration.</title>
        <authorList>
            <person name="Zhang X."/>
            <person name="Sun L."/>
            <person name="Yuan J."/>
            <person name="Sun Y."/>
            <person name="Gao Y."/>
            <person name="Zhang L."/>
            <person name="Li S."/>
            <person name="Dai H."/>
            <person name="Hamel J.F."/>
            <person name="Liu C."/>
            <person name="Yu Y."/>
            <person name="Liu S."/>
            <person name="Lin W."/>
            <person name="Guo K."/>
            <person name="Jin S."/>
            <person name="Xu P."/>
            <person name="Storey K.B."/>
            <person name="Huan P."/>
            <person name="Zhang T."/>
            <person name="Zhou Y."/>
            <person name="Zhang J."/>
            <person name="Lin C."/>
            <person name="Li X."/>
            <person name="Xing L."/>
            <person name="Huo D."/>
            <person name="Sun M."/>
            <person name="Wang L."/>
            <person name="Mercier A."/>
            <person name="Li F."/>
            <person name="Yang H."/>
            <person name="Xiang J."/>
        </authorList>
    </citation>
    <scope>NUCLEOTIDE SEQUENCE [LARGE SCALE GENOMIC DNA]</scope>
    <source>
        <strain evidence="2">Shaxun</strain>
        <tissue evidence="2">Muscle</tissue>
    </source>
</reference>
<keyword evidence="3" id="KW-1185">Reference proteome</keyword>
<dbReference type="PANTHER" id="PTHR47018">
    <property type="entry name" value="CXC DOMAIN-CONTAINING PROTEIN-RELATED"/>
    <property type="match status" value="1"/>
</dbReference>
<name>A0A2G8K5G0_STIJA</name>
<feature type="region of interest" description="Disordered" evidence="1">
    <location>
        <begin position="253"/>
        <end position="273"/>
    </location>
</feature>
<protein>
    <submittedName>
        <fullName evidence="2">Uncharacterized protein</fullName>
    </submittedName>
</protein>
<dbReference type="Proteomes" id="UP000230750">
    <property type="component" value="Unassembled WGS sequence"/>
</dbReference>
<accession>A0A2G8K5G0</accession>
<evidence type="ECO:0000313" key="2">
    <source>
        <dbReference type="EMBL" id="PIK43222.1"/>
    </source>
</evidence>
<dbReference type="OrthoDB" id="7387685at2759"/>
<dbReference type="EMBL" id="MRZV01000865">
    <property type="protein sequence ID" value="PIK43222.1"/>
    <property type="molecule type" value="Genomic_DNA"/>
</dbReference>
<evidence type="ECO:0000256" key="1">
    <source>
        <dbReference type="SAM" id="MobiDB-lite"/>
    </source>
</evidence>
<sequence length="293" mass="32936">MSSAYLHSRNREPPLPVYVGLTIHARTRKRELVETMLDLGLSISYDRVMAISTAIGNSVCEQYRLEQAICPLNLRQGLFTTAAIDNIDHNPSSATARYSFHGTGTGISLFQHSSSRHLGTDRREQFVIEHTSTKLTRVARVLHCSALTVLPSKDAPIPKVDGPLKGDGQHFRQALQEEFRWLEIMEQTYREDINKDSNISWAAYHASQQPVQDRPPAIAALLPLFLEDSKSAAMIKHSMDQIKRAVEKLNPGQYQLSPWTSPSTQSPNRYSGNGLQNTGKMFLSWCLEGYTLR</sequence>
<gene>
    <name evidence="2" type="ORF">BSL78_19913</name>
</gene>
<proteinExistence type="predicted"/>
<organism evidence="2 3">
    <name type="scientific">Stichopus japonicus</name>
    <name type="common">Sea cucumber</name>
    <dbReference type="NCBI Taxonomy" id="307972"/>
    <lineage>
        <taxon>Eukaryota</taxon>
        <taxon>Metazoa</taxon>
        <taxon>Echinodermata</taxon>
        <taxon>Eleutherozoa</taxon>
        <taxon>Echinozoa</taxon>
        <taxon>Holothuroidea</taxon>
        <taxon>Aspidochirotacea</taxon>
        <taxon>Aspidochirotida</taxon>
        <taxon>Stichopodidae</taxon>
        <taxon>Apostichopus</taxon>
    </lineage>
</organism>